<organism evidence="12 13">
    <name type="scientific">Buchnera aphidicola subsp. Rhopalosiphum maidis</name>
    <dbReference type="NCBI Taxonomy" id="118109"/>
    <lineage>
        <taxon>Bacteria</taxon>
        <taxon>Pseudomonadati</taxon>
        <taxon>Pseudomonadota</taxon>
        <taxon>Gammaproteobacteria</taxon>
        <taxon>Enterobacterales</taxon>
        <taxon>Erwiniaceae</taxon>
        <taxon>Buchnera</taxon>
    </lineage>
</organism>
<dbReference type="PROSITE" id="PS00211">
    <property type="entry name" value="ABC_TRANSPORTER_1"/>
    <property type="match status" value="1"/>
</dbReference>
<dbReference type="PROSITE" id="PS50893">
    <property type="entry name" value="ABC_TRANSPORTER_2"/>
    <property type="match status" value="1"/>
</dbReference>
<name>A0A3G2I5T0_BUCRM</name>
<keyword evidence="9 10" id="KW-0472">Membrane</keyword>
<dbReference type="AlphaFoldDB" id="A0A3G2I5T0"/>
<dbReference type="NCBIfam" id="TIGR02211">
    <property type="entry name" value="LolD_lipo_ex"/>
    <property type="match status" value="1"/>
</dbReference>
<dbReference type="InterPro" id="IPR017911">
    <property type="entry name" value="MacB-like_ATP-bd"/>
</dbReference>
<dbReference type="SUPFAM" id="SSF52540">
    <property type="entry name" value="P-loop containing nucleoside triphosphate hydrolases"/>
    <property type="match status" value="1"/>
</dbReference>
<keyword evidence="3 10" id="KW-0813">Transport</keyword>
<dbReference type="GO" id="GO:0022857">
    <property type="term" value="F:transmembrane transporter activity"/>
    <property type="evidence" value="ECO:0007669"/>
    <property type="project" value="TreeGrafter"/>
</dbReference>
<evidence type="ECO:0000259" key="11">
    <source>
        <dbReference type="PROSITE" id="PS50893"/>
    </source>
</evidence>
<dbReference type="InterPro" id="IPR003439">
    <property type="entry name" value="ABC_transporter-like_ATP-bd"/>
</dbReference>
<evidence type="ECO:0000313" key="13">
    <source>
        <dbReference type="Proteomes" id="UP000271533"/>
    </source>
</evidence>
<protein>
    <recommendedName>
        <fullName evidence="10">Lipoprotein-releasing system ATP-binding protein LolD</fullName>
        <ecNumber evidence="10">7.6.2.-</ecNumber>
    </recommendedName>
</protein>
<dbReference type="GO" id="GO:0005524">
    <property type="term" value="F:ATP binding"/>
    <property type="evidence" value="ECO:0007669"/>
    <property type="project" value="UniProtKB-UniRule"/>
</dbReference>
<evidence type="ECO:0000256" key="2">
    <source>
        <dbReference type="ARBA" id="ARBA00006526"/>
    </source>
</evidence>
<keyword evidence="5 10" id="KW-0997">Cell inner membrane</keyword>
<evidence type="ECO:0000313" key="12">
    <source>
        <dbReference type="EMBL" id="AYN24770.1"/>
    </source>
</evidence>
<dbReference type="InterPro" id="IPR017871">
    <property type="entry name" value="ABC_transporter-like_CS"/>
</dbReference>
<evidence type="ECO:0000256" key="6">
    <source>
        <dbReference type="ARBA" id="ARBA00022741"/>
    </source>
</evidence>
<accession>A0A3G2I5T0</accession>
<comment type="subunit">
    <text evidence="10">The complex is composed of two ATP-binding proteins (LolD) and two transmembrane proteins (LolC and LolE).</text>
</comment>
<dbReference type="GO" id="GO:0044873">
    <property type="term" value="P:lipoprotein localization to membrane"/>
    <property type="evidence" value="ECO:0007669"/>
    <property type="project" value="UniProtKB-UniRule"/>
</dbReference>
<dbReference type="GO" id="GO:0005886">
    <property type="term" value="C:plasma membrane"/>
    <property type="evidence" value="ECO:0007669"/>
    <property type="project" value="UniProtKB-SubCell"/>
</dbReference>
<comment type="similarity">
    <text evidence="10">Belongs to the ABC transporter superfamily. Lipoprotein translocase (TC 3.A.1.125) family.</text>
</comment>
<dbReference type="RefSeq" id="WP_158361315.1">
    <property type="nucleotide sequence ID" value="NZ_CP032759.1"/>
</dbReference>
<dbReference type="InterPro" id="IPR011924">
    <property type="entry name" value="LolD_lipo_ATP-bd"/>
</dbReference>
<dbReference type="Pfam" id="PF00005">
    <property type="entry name" value="ABC_tran"/>
    <property type="match status" value="1"/>
</dbReference>
<dbReference type="GO" id="GO:0016887">
    <property type="term" value="F:ATP hydrolysis activity"/>
    <property type="evidence" value="ECO:0007669"/>
    <property type="project" value="InterPro"/>
</dbReference>
<keyword evidence="8 10" id="KW-1278">Translocase</keyword>
<dbReference type="Gene3D" id="3.40.50.300">
    <property type="entry name" value="P-loop containing nucleotide triphosphate hydrolases"/>
    <property type="match status" value="1"/>
</dbReference>
<evidence type="ECO:0000256" key="10">
    <source>
        <dbReference type="RuleBase" id="RU367068"/>
    </source>
</evidence>
<dbReference type="SMART" id="SM00382">
    <property type="entry name" value="AAA"/>
    <property type="match status" value="1"/>
</dbReference>
<sequence length="235" mass="26766">MNKNIILQCANLTKSFYKKKEEIKILSNISLKVHRGDIIFITGKSGSGKSTFLHLLSGLDNPTSGRILFDGILLSSMSSNEIAKLRNLKLGFIFQFHHLLLDFNVLENVSIPSLISKKSTKESKEKSYEILKRVHLEKKVNKYPSELSGGERQRVAIARALVNQPSLVIADEPTSNLDKNNEKIIFDLIFELNSTLNTSFLIVSHNLSFIKKQHILFEMKHGQLFNNKNQYKKTH</sequence>
<evidence type="ECO:0000256" key="8">
    <source>
        <dbReference type="ARBA" id="ARBA00022967"/>
    </source>
</evidence>
<evidence type="ECO:0000256" key="5">
    <source>
        <dbReference type="ARBA" id="ARBA00022519"/>
    </source>
</evidence>
<evidence type="ECO:0000256" key="9">
    <source>
        <dbReference type="ARBA" id="ARBA00023136"/>
    </source>
</evidence>
<dbReference type="InterPro" id="IPR003593">
    <property type="entry name" value="AAA+_ATPase"/>
</dbReference>
<evidence type="ECO:0000256" key="1">
    <source>
        <dbReference type="ARBA" id="ARBA00002579"/>
    </source>
</evidence>
<comment type="function">
    <text evidence="10">Part of the ABC transporter complex LolCDE involved in the translocation of mature outer membrane-directed lipoproteins, from the inner membrane to the periplasmic chaperone, LolA. Responsible for the formation of the LolA-lipoprotein complex in an ATP-dependent manner.</text>
</comment>
<proteinExistence type="inferred from homology"/>
<comment type="subcellular location">
    <subcellularLocation>
        <location evidence="10">Cell inner membrane</location>
        <topology evidence="10">Peripheral membrane protein</topology>
    </subcellularLocation>
</comment>
<evidence type="ECO:0000256" key="4">
    <source>
        <dbReference type="ARBA" id="ARBA00022475"/>
    </source>
</evidence>
<dbReference type="InterPro" id="IPR027417">
    <property type="entry name" value="P-loop_NTPase"/>
</dbReference>
<keyword evidence="7 10" id="KW-0067">ATP-binding</keyword>
<dbReference type="EMBL" id="CP032759">
    <property type="protein sequence ID" value="AYN24770.1"/>
    <property type="molecule type" value="Genomic_DNA"/>
</dbReference>
<keyword evidence="4 10" id="KW-1003">Cell membrane</keyword>
<keyword evidence="12" id="KW-0449">Lipoprotein</keyword>
<dbReference type="InterPro" id="IPR015854">
    <property type="entry name" value="ABC_transpr_LolD-like"/>
</dbReference>
<dbReference type="CDD" id="cd03255">
    <property type="entry name" value="ABC_MJ0796_LolCDE_FtsE"/>
    <property type="match status" value="1"/>
</dbReference>
<dbReference type="FunFam" id="3.40.50.300:FF:000056">
    <property type="entry name" value="Cell division ATP-binding protein FtsE"/>
    <property type="match status" value="1"/>
</dbReference>
<dbReference type="Proteomes" id="UP000271533">
    <property type="component" value="Chromosome"/>
</dbReference>
<evidence type="ECO:0000256" key="3">
    <source>
        <dbReference type="ARBA" id="ARBA00022448"/>
    </source>
</evidence>
<dbReference type="PANTHER" id="PTHR24220:SF689">
    <property type="entry name" value="LIPOPROTEIN-RELEASING SYSTEM ATP-BINDING PROTEIN LOLD"/>
    <property type="match status" value="1"/>
</dbReference>
<comment type="function">
    <text evidence="1">Part of the ABC transporter FtsEX involved in cellular division. Important for assembly or stability of the septal ring.</text>
</comment>
<keyword evidence="6 10" id="KW-0547">Nucleotide-binding</keyword>
<reference evidence="12 13" key="1">
    <citation type="submission" date="2018-10" db="EMBL/GenBank/DDBJ databases">
        <title>Genome sequence of the corn leaf aphid (Rhopalosiphum maidis Fitch).</title>
        <authorList>
            <person name="Chen W."/>
            <person name="Shakir S."/>
            <person name="Bigham M."/>
            <person name="Fei Z."/>
            <person name="Jander G."/>
        </authorList>
    </citation>
    <scope>NUCLEOTIDE SEQUENCE [LARGE SCALE GENOMIC DNA]</scope>
    <source>
        <strain evidence="12 13">BTI</strain>
    </source>
</reference>
<dbReference type="PANTHER" id="PTHR24220">
    <property type="entry name" value="IMPORT ATP-BINDING PROTEIN"/>
    <property type="match status" value="1"/>
</dbReference>
<gene>
    <name evidence="10 12" type="primary">lolD</name>
    <name evidence="12" type="ORF">D8S97_02275</name>
</gene>
<evidence type="ECO:0000256" key="7">
    <source>
        <dbReference type="ARBA" id="ARBA00022840"/>
    </source>
</evidence>
<dbReference type="EC" id="7.6.2.-" evidence="10"/>
<dbReference type="OrthoDB" id="9801477at2"/>
<comment type="similarity">
    <text evidence="2">Belongs to the ABC transporter superfamily. Drug exporter-2 (TC 3.A.1.117) family.</text>
</comment>
<feature type="domain" description="ABC transporter" evidence="11">
    <location>
        <begin position="7"/>
        <end position="235"/>
    </location>
</feature>